<evidence type="ECO:0000256" key="1">
    <source>
        <dbReference type="SAM" id="MobiDB-lite"/>
    </source>
</evidence>
<feature type="region of interest" description="Disordered" evidence="1">
    <location>
        <begin position="1"/>
        <end position="53"/>
    </location>
</feature>
<keyword evidence="3" id="KW-1185">Reference proteome</keyword>
<feature type="compositionally biased region" description="Low complexity" evidence="1">
    <location>
        <begin position="15"/>
        <end position="46"/>
    </location>
</feature>
<dbReference type="EMBL" id="SEOQ01000384">
    <property type="protein sequence ID" value="TFY64113.1"/>
    <property type="molecule type" value="Genomic_DNA"/>
</dbReference>
<dbReference type="OrthoDB" id="10426483at2759"/>
<sequence length="182" mass="20058">MSYHPYAAARDHRTSSSARPTSTPAGYSELSVTASSSAKATNSNTSYAPSDNYAHDLEVPESQISNTGNSDDQVLPTDAEIDQEIYEAKIARNQGLISTIQYLDIVCAGLEKGSALLERESQGLDRARRGEDSRELIQRDSGRTDAEMDADLGQVERIIRIQLTNERRGEARRLRRAVTRGQ</sequence>
<protein>
    <submittedName>
        <fullName evidence="2">Uncharacterized protein</fullName>
    </submittedName>
</protein>
<evidence type="ECO:0000313" key="2">
    <source>
        <dbReference type="EMBL" id="TFY64113.1"/>
    </source>
</evidence>
<organism evidence="2 3">
    <name type="scientific">Dentipellis fragilis</name>
    <dbReference type="NCBI Taxonomy" id="205917"/>
    <lineage>
        <taxon>Eukaryota</taxon>
        <taxon>Fungi</taxon>
        <taxon>Dikarya</taxon>
        <taxon>Basidiomycota</taxon>
        <taxon>Agaricomycotina</taxon>
        <taxon>Agaricomycetes</taxon>
        <taxon>Russulales</taxon>
        <taxon>Hericiaceae</taxon>
        <taxon>Dentipellis</taxon>
    </lineage>
</organism>
<feature type="region of interest" description="Disordered" evidence="1">
    <location>
        <begin position="121"/>
        <end position="149"/>
    </location>
</feature>
<evidence type="ECO:0000313" key="3">
    <source>
        <dbReference type="Proteomes" id="UP000298327"/>
    </source>
</evidence>
<reference evidence="2 3" key="1">
    <citation type="submission" date="2019-02" db="EMBL/GenBank/DDBJ databases">
        <title>Genome sequencing of the rare red list fungi Dentipellis fragilis.</title>
        <authorList>
            <person name="Buettner E."/>
            <person name="Kellner H."/>
        </authorList>
    </citation>
    <scope>NUCLEOTIDE SEQUENCE [LARGE SCALE GENOMIC DNA]</scope>
    <source>
        <strain evidence="2 3">DSM 105465</strain>
    </source>
</reference>
<dbReference type="AlphaFoldDB" id="A0A4Y9YQR1"/>
<proteinExistence type="predicted"/>
<gene>
    <name evidence="2" type="ORF">EVG20_g6054</name>
</gene>
<feature type="compositionally biased region" description="Basic and acidic residues" evidence="1">
    <location>
        <begin position="121"/>
        <end position="146"/>
    </location>
</feature>
<dbReference type="Proteomes" id="UP000298327">
    <property type="component" value="Unassembled WGS sequence"/>
</dbReference>
<accession>A0A4Y9YQR1</accession>
<comment type="caution">
    <text evidence="2">The sequence shown here is derived from an EMBL/GenBank/DDBJ whole genome shotgun (WGS) entry which is preliminary data.</text>
</comment>
<name>A0A4Y9YQR1_9AGAM</name>